<protein>
    <recommendedName>
        <fullName evidence="4">DNA-binding protein</fullName>
    </recommendedName>
</protein>
<gene>
    <name evidence="2" type="ORF">JCM15093_1191</name>
</gene>
<evidence type="ECO:0000313" key="2">
    <source>
        <dbReference type="EMBL" id="GAK36057.1"/>
    </source>
</evidence>
<comment type="similarity">
    <text evidence="1">Belongs to the UPF0251 family.</text>
</comment>
<comment type="caution">
    <text evidence="2">The sequence shown here is derived from an EMBL/GenBank/DDBJ whole genome shotgun (WGS) entry which is preliminary data.</text>
</comment>
<evidence type="ECO:0000313" key="3">
    <source>
        <dbReference type="Proteomes" id="UP000027601"/>
    </source>
</evidence>
<dbReference type="Proteomes" id="UP000027601">
    <property type="component" value="Unassembled WGS sequence"/>
</dbReference>
<name>A0A069D0Y1_9BACE</name>
<dbReference type="PANTHER" id="PTHR37478:SF2">
    <property type="entry name" value="UPF0251 PROTEIN TK0562"/>
    <property type="match status" value="1"/>
</dbReference>
<dbReference type="SUPFAM" id="SSF88659">
    <property type="entry name" value="Sigma3 and sigma4 domains of RNA polymerase sigma factors"/>
    <property type="match status" value="1"/>
</dbReference>
<proteinExistence type="inferred from homology"/>
<reference evidence="2 3" key="1">
    <citation type="journal article" date="2015" name="Microbes Environ.">
        <title>Distribution and evolution of nitrogen fixation genes in the phylum bacteroidetes.</title>
        <authorList>
            <person name="Inoue J."/>
            <person name="Oshima K."/>
            <person name="Suda W."/>
            <person name="Sakamoto M."/>
            <person name="Iino T."/>
            <person name="Noda S."/>
            <person name="Hongoh Y."/>
            <person name="Hattori M."/>
            <person name="Ohkuma M."/>
        </authorList>
    </citation>
    <scope>NUCLEOTIDE SEQUENCE [LARGE SCALE GENOMIC DNA]</scope>
    <source>
        <strain evidence="2 3">JCM 15093</strain>
    </source>
</reference>
<keyword evidence="3" id="KW-1185">Reference proteome</keyword>
<dbReference type="eggNOG" id="COG1342">
    <property type="taxonomic scope" value="Bacteria"/>
</dbReference>
<accession>A0A069D0Y1</accession>
<dbReference type="PANTHER" id="PTHR37478">
    <property type="match status" value="1"/>
</dbReference>
<dbReference type="Pfam" id="PF02001">
    <property type="entry name" value="DUF134"/>
    <property type="match status" value="1"/>
</dbReference>
<dbReference type="InterPro" id="IPR013324">
    <property type="entry name" value="RNA_pol_sigma_r3/r4-like"/>
</dbReference>
<evidence type="ECO:0008006" key="4">
    <source>
        <dbReference type="Google" id="ProtNLM"/>
    </source>
</evidence>
<dbReference type="STRING" id="1121097.GCA_000428125_00037"/>
<dbReference type="EMBL" id="BAJS01000004">
    <property type="protein sequence ID" value="GAK36057.1"/>
    <property type="molecule type" value="Genomic_DNA"/>
</dbReference>
<dbReference type="InterPro" id="IPR002852">
    <property type="entry name" value="UPF0251"/>
</dbReference>
<dbReference type="AlphaFoldDB" id="A0A069D0Y1"/>
<evidence type="ECO:0000256" key="1">
    <source>
        <dbReference type="ARBA" id="ARBA00009350"/>
    </source>
</evidence>
<sequence length="137" mass="15582">MYEEYEALRLCDYEKYNQQDAALFMGVSRPTLTRICMSAREKIAMAMVEGRKIIIEGGKVELDNEWMYCSSCGCYFVRNEGTETILGCALCGSPNIKPFSSEEMTLQVEGGTRHLYCGRGKCRGRRRQRCGGNEDIF</sequence>
<organism evidence="2 3">
    <name type="scientific">Bacteroides graminisolvens DSM 19988 = JCM 15093</name>
    <dbReference type="NCBI Taxonomy" id="1121097"/>
    <lineage>
        <taxon>Bacteria</taxon>
        <taxon>Pseudomonadati</taxon>
        <taxon>Bacteroidota</taxon>
        <taxon>Bacteroidia</taxon>
        <taxon>Bacteroidales</taxon>
        <taxon>Bacteroidaceae</taxon>
        <taxon>Bacteroides</taxon>
    </lineage>
</organism>